<reference evidence="3 4" key="1">
    <citation type="submission" date="2020-08" db="EMBL/GenBank/DDBJ databases">
        <title>A Genomic Blueprint of the Chicken Gut Microbiome.</title>
        <authorList>
            <person name="Gilroy R."/>
            <person name="Ravi A."/>
            <person name="Getino M."/>
            <person name="Pursley I."/>
            <person name="Horton D.L."/>
            <person name="Alikhan N.-F."/>
            <person name="Baker D."/>
            <person name="Gharbi K."/>
            <person name="Hall N."/>
            <person name="Watson M."/>
            <person name="Adriaenssens E.M."/>
            <person name="Foster-Nyarko E."/>
            <person name="Jarju S."/>
            <person name="Secka A."/>
            <person name="Antonio M."/>
            <person name="Oren A."/>
            <person name="Chaudhuri R."/>
            <person name="La Ragione R.M."/>
            <person name="Hildebrand F."/>
            <person name="Pallen M.J."/>
        </authorList>
    </citation>
    <scope>NUCLEOTIDE SEQUENCE [LARGE SCALE GENOMIC DNA]</scope>
    <source>
        <strain evidence="3 4">Sa1YVA6</strain>
    </source>
</reference>
<evidence type="ECO:0000313" key="3">
    <source>
        <dbReference type="EMBL" id="MBD8034570.1"/>
    </source>
</evidence>
<dbReference type="Proteomes" id="UP000600565">
    <property type="component" value="Unassembled WGS sequence"/>
</dbReference>
<name>A0ABR8XRJ9_9BACL</name>
<dbReference type="RefSeq" id="WP_191705068.1">
    <property type="nucleotide sequence ID" value="NZ_JACSPW010000018.1"/>
</dbReference>
<evidence type="ECO:0000313" key="4">
    <source>
        <dbReference type="Proteomes" id="UP000600565"/>
    </source>
</evidence>
<dbReference type="SUPFAM" id="SSF51679">
    <property type="entry name" value="Bacterial luciferase-like"/>
    <property type="match status" value="1"/>
</dbReference>
<dbReference type="Pfam" id="PF00296">
    <property type="entry name" value="Bac_luciferase"/>
    <property type="match status" value="1"/>
</dbReference>
<dbReference type="InterPro" id="IPR019949">
    <property type="entry name" value="CmoO-like"/>
</dbReference>
<proteinExistence type="predicted"/>
<dbReference type="InterPro" id="IPR050766">
    <property type="entry name" value="Bact_Lucif_Oxidored"/>
</dbReference>
<evidence type="ECO:0000256" key="1">
    <source>
        <dbReference type="ARBA" id="ARBA00007789"/>
    </source>
</evidence>
<accession>A0ABR8XRJ9</accession>
<dbReference type="EMBL" id="JACSPW010000018">
    <property type="protein sequence ID" value="MBD8034570.1"/>
    <property type="molecule type" value="Genomic_DNA"/>
</dbReference>
<dbReference type="InterPro" id="IPR036661">
    <property type="entry name" value="Luciferase-like_sf"/>
</dbReference>
<keyword evidence="4" id="KW-1185">Reference proteome</keyword>
<dbReference type="PANTHER" id="PTHR30137:SF19">
    <property type="entry name" value="LUCIFERASE-LIKE MONOOXYGENASE"/>
    <property type="match status" value="1"/>
</dbReference>
<dbReference type="InterPro" id="IPR011251">
    <property type="entry name" value="Luciferase-like_dom"/>
</dbReference>
<feature type="domain" description="Luciferase-like" evidence="2">
    <location>
        <begin position="19"/>
        <end position="302"/>
    </location>
</feature>
<comment type="caution">
    <text evidence="3">The sequence shown here is derived from an EMBL/GenBank/DDBJ whole genome shotgun (WGS) entry which is preliminary data.</text>
</comment>
<sequence>MGYHLSILDQAPVIEDASNALTLQRTVELAQLAEQLGYKRFWVSEHHHSHEVASSSPEVLVSYILAKTNKIRVGSGGVMLSHYSPYKVAENFQVLTNLAGDRVDLGVGKAPGGLPLATAALQYGVAEASNDFNERLRLLKGFIENKLPEDDPFAKLEVTPTSEVAPEIILLGGSVASAEYAGQLGFTYVFAQFINSDKQVLIDAIAAYKKHSPNGKFGVAFAVIAAKNEATAHAYAEGHEIYKVHLASGRTLTLHTKEAAEEFGQQSGESYEVKRYEANILSGTPEQIKETLDQYYALGVTEFIFHTPIKNHEARRTSYELLSPKHLLAAVTV</sequence>
<protein>
    <submittedName>
        <fullName evidence="3">LLM class flavin-dependent oxidoreductase</fullName>
    </submittedName>
</protein>
<gene>
    <name evidence="3" type="ORF">H9632_15985</name>
</gene>
<dbReference type="Gene3D" id="3.20.20.30">
    <property type="entry name" value="Luciferase-like domain"/>
    <property type="match status" value="1"/>
</dbReference>
<dbReference type="PANTHER" id="PTHR30137">
    <property type="entry name" value="LUCIFERASE-LIKE MONOOXYGENASE"/>
    <property type="match status" value="1"/>
</dbReference>
<comment type="similarity">
    <text evidence="1">To bacterial alkanal monooxygenase alpha and beta chains.</text>
</comment>
<dbReference type="NCBIfam" id="TIGR03558">
    <property type="entry name" value="oxido_grp_1"/>
    <property type="match status" value="1"/>
</dbReference>
<organism evidence="3 4">
    <name type="scientific">Solibacillus merdavium</name>
    <dbReference type="NCBI Taxonomy" id="2762218"/>
    <lineage>
        <taxon>Bacteria</taxon>
        <taxon>Bacillati</taxon>
        <taxon>Bacillota</taxon>
        <taxon>Bacilli</taxon>
        <taxon>Bacillales</taxon>
        <taxon>Caryophanaceae</taxon>
        <taxon>Solibacillus</taxon>
    </lineage>
</organism>
<evidence type="ECO:0000259" key="2">
    <source>
        <dbReference type="Pfam" id="PF00296"/>
    </source>
</evidence>